<comment type="caution">
    <text evidence="1">The sequence shown here is derived from an EMBL/GenBank/DDBJ whole genome shotgun (WGS) entry which is preliminary data.</text>
</comment>
<dbReference type="AlphaFoldDB" id="A0A2V4VAE0"/>
<evidence type="ECO:0000313" key="2">
    <source>
        <dbReference type="Proteomes" id="UP000247790"/>
    </source>
</evidence>
<sequence length="35" mass="4247">MNDDKLKEEIFIVFKELGWEIPKSILDLLYNVHKK</sequence>
<evidence type="ECO:0000313" key="1">
    <source>
        <dbReference type="EMBL" id="PYE49801.1"/>
    </source>
</evidence>
<proteinExistence type="predicted"/>
<protein>
    <submittedName>
        <fullName evidence="1">Uncharacterized protein</fullName>
    </submittedName>
</protein>
<reference evidence="1 2" key="1">
    <citation type="submission" date="2018-06" db="EMBL/GenBank/DDBJ databases">
        <title>Genomic Encyclopedia of Type Strains, Phase III (KMG-III): the genomes of soil and plant-associated and newly described type strains.</title>
        <authorList>
            <person name="Whitman W."/>
        </authorList>
    </citation>
    <scope>NUCLEOTIDE SEQUENCE [LARGE SCALE GENOMIC DNA]</scope>
    <source>
        <strain evidence="1 2">CECT 7022</strain>
    </source>
</reference>
<accession>A0A2V4VAE0</accession>
<gene>
    <name evidence="1" type="ORF">DFQ00_105305</name>
</gene>
<organism evidence="1 2">
    <name type="scientific">Paenibacillus barcinonensis</name>
    <dbReference type="NCBI Taxonomy" id="198119"/>
    <lineage>
        <taxon>Bacteria</taxon>
        <taxon>Bacillati</taxon>
        <taxon>Bacillota</taxon>
        <taxon>Bacilli</taxon>
        <taxon>Bacillales</taxon>
        <taxon>Paenibacillaceae</taxon>
        <taxon>Paenibacillus</taxon>
    </lineage>
</organism>
<name>A0A2V4VAE0_PAEBA</name>
<dbReference type="EMBL" id="QJSW01000005">
    <property type="protein sequence ID" value="PYE49801.1"/>
    <property type="molecule type" value="Genomic_DNA"/>
</dbReference>
<dbReference type="Proteomes" id="UP000247790">
    <property type="component" value="Unassembled WGS sequence"/>
</dbReference>